<keyword evidence="2" id="KW-0489">Methyltransferase</keyword>
<feature type="compositionally biased region" description="Basic and acidic residues" evidence="1">
    <location>
        <begin position="156"/>
        <end position="186"/>
    </location>
</feature>
<comment type="caution">
    <text evidence="2">The sequence shown here is derived from an EMBL/GenBank/DDBJ whole genome shotgun (WGS) entry which is preliminary data.</text>
</comment>
<dbReference type="PANTHER" id="PTHR42912:SF80">
    <property type="entry name" value="METHYLTRANSFERASE DOMAIN-CONTAINING PROTEIN"/>
    <property type="match status" value="1"/>
</dbReference>
<dbReference type="Pfam" id="PF13489">
    <property type="entry name" value="Methyltransf_23"/>
    <property type="match status" value="1"/>
</dbReference>
<keyword evidence="2" id="KW-0808">Transferase</keyword>
<proteinExistence type="predicted"/>
<evidence type="ECO:0000313" key="2">
    <source>
        <dbReference type="EMBL" id="KAA8495146.1"/>
    </source>
</evidence>
<dbReference type="InterPro" id="IPR029063">
    <property type="entry name" value="SAM-dependent_MTases_sf"/>
</dbReference>
<protein>
    <submittedName>
        <fullName evidence="2">Methyltransferase OMS1, mitochondrial</fullName>
    </submittedName>
</protein>
<dbReference type="Gene3D" id="3.40.50.150">
    <property type="entry name" value="Vaccinia Virus protein VP39"/>
    <property type="match status" value="1"/>
</dbReference>
<gene>
    <name evidence="2" type="ORF">FVE85_3387</name>
</gene>
<organism evidence="2 3">
    <name type="scientific">Porphyridium purpureum</name>
    <name type="common">Red alga</name>
    <name type="synonym">Porphyridium cruentum</name>
    <dbReference type="NCBI Taxonomy" id="35688"/>
    <lineage>
        <taxon>Eukaryota</taxon>
        <taxon>Rhodophyta</taxon>
        <taxon>Bangiophyceae</taxon>
        <taxon>Porphyridiales</taxon>
        <taxon>Porphyridiaceae</taxon>
        <taxon>Porphyridium</taxon>
    </lineage>
</organism>
<dbReference type="GO" id="GO:0032259">
    <property type="term" value="P:methylation"/>
    <property type="evidence" value="ECO:0007669"/>
    <property type="project" value="UniProtKB-KW"/>
</dbReference>
<dbReference type="AlphaFoldDB" id="A0A5J4YUW8"/>
<dbReference type="OrthoDB" id="416496at2759"/>
<feature type="region of interest" description="Disordered" evidence="1">
    <location>
        <begin position="148"/>
        <end position="232"/>
    </location>
</feature>
<name>A0A5J4YUW8_PORPP</name>
<sequence>MRVRAPLLVAGAGVFVVGVYGGALFFGGRKVPGDNATSKCAAWFEDCDNARKYDTELTKTEARINMPRLRAKLVSCVPPRAHVLEVACGSGFNIEAYAQVSTTNNVEKTGSNVPSLRLTSLTLTDSSDAMLELARNKAERWILRSADALSSSSQAERAEQAEQAEQAERAEQAEQAEQAEHTEVAKSAEQPEPVRKDNENGDGRFELHRAQDQKHRQAAQPGQEQRRTDDRRIEVITRRVSVHELAAAFSPNSFDCVVDTFGLCSFDDPREALEQMCEVLKPGGSLLLLEHGRASGARHSWLARAVNFWLDRHADEHAARWGCQWNKHVRDIVLQLVRDHNDSLEVLAFEAHHLGTTYMFVLRKK</sequence>
<accession>A0A5J4YUW8</accession>
<feature type="compositionally biased region" description="Basic and acidic residues" evidence="1">
    <location>
        <begin position="192"/>
        <end position="215"/>
    </location>
</feature>
<dbReference type="GO" id="GO:0008168">
    <property type="term" value="F:methyltransferase activity"/>
    <property type="evidence" value="ECO:0007669"/>
    <property type="project" value="UniProtKB-KW"/>
</dbReference>
<evidence type="ECO:0000256" key="1">
    <source>
        <dbReference type="SAM" id="MobiDB-lite"/>
    </source>
</evidence>
<dbReference type="SUPFAM" id="SSF53335">
    <property type="entry name" value="S-adenosyl-L-methionine-dependent methyltransferases"/>
    <property type="match status" value="1"/>
</dbReference>
<evidence type="ECO:0000313" key="3">
    <source>
        <dbReference type="Proteomes" id="UP000324585"/>
    </source>
</evidence>
<dbReference type="PANTHER" id="PTHR42912">
    <property type="entry name" value="METHYLTRANSFERASE"/>
    <property type="match status" value="1"/>
</dbReference>
<keyword evidence="3" id="KW-1185">Reference proteome</keyword>
<dbReference type="InterPro" id="IPR050508">
    <property type="entry name" value="Methyltransf_Superfamily"/>
</dbReference>
<reference evidence="3" key="1">
    <citation type="journal article" date="2019" name="Nat. Commun.">
        <title>Expansion of phycobilisome linker gene families in mesophilic red algae.</title>
        <authorList>
            <person name="Lee J."/>
            <person name="Kim D."/>
            <person name="Bhattacharya D."/>
            <person name="Yoon H.S."/>
        </authorList>
    </citation>
    <scope>NUCLEOTIDE SEQUENCE [LARGE SCALE GENOMIC DNA]</scope>
    <source>
        <strain evidence="3">CCMP 1328</strain>
    </source>
</reference>
<dbReference type="Proteomes" id="UP000324585">
    <property type="component" value="Unassembled WGS sequence"/>
</dbReference>
<dbReference type="EMBL" id="VRMN01000004">
    <property type="protein sequence ID" value="KAA8495146.1"/>
    <property type="molecule type" value="Genomic_DNA"/>
</dbReference>